<dbReference type="EMBL" id="CAWUON010000052">
    <property type="protein sequence ID" value="CAK7269845.1"/>
    <property type="molecule type" value="Genomic_DNA"/>
</dbReference>
<accession>A0ABP0DS67</accession>
<keyword evidence="1" id="KW-0732">Signal</keyword>
<dbReference type="Proteomes" id="UP001642502">
    <property type="component" value="Unassembled WGS sequence"/>
</dbReference>
<sequence>MRSQLLSAAFVLGQLWAGAQASPFSVVKRDDVTDWTIRGLHWDCSEDSSFCVYGFSIAEEPTDGTPSTPFFCHFTISGEYGESVVQSPFFDVPCEQSDVYRCGASWSDGGYMVLTVDNVQDNRQAYFGISGSEIEDGQFSLTHHSTAYVVIPSSDEVSIVPTNAIHTRDIVDSDLDHVEDDENVGDDDAATVETESAVSHQYAKVPGGSSLKDLDAAPVSQVTADARGSPAASQATRPTWSLRNVTRAVYYKPNAVSVDFVIDVAPESQAVPCHIRVDLDDNVEPMFASWFVEKCKNSDWYMSWGYNKMTDSAVATIINPNRTMMAWFGWDSVNAVLPSAELAAVGPGVVEACNC</sequence>
<protein>
    <submittedName>
        <fullName evidence="2">Uncharacterized protein</fullName>
    </submittedName>
</protein>
<feature type="signal peptide" evidence="1">
    <location>
        <begin position="1"/>
        <end position="21"/>
    </location>
</feature>
<organism evidence="2 3">
    <name type="scientific">Sporothrix epigloea</name>
    <dbReference type="NCBI Taxonomy" id="1892477"/>
    <lineage>
        <taxon>Eukaryota</taxon>
        <taxon>Fungi</taxon>
        <taxon>Dikarya</taxon>
        <taxon>Ascomycota</taxon>
        <taxon>Pezizomycotina</taxon>
        <taxon>Sordariomycetes</taxon>
        <taxon>Sordariomycetidae</taxon>
        <taxon>Ophiostomatales</taxon>
        <taxon>Ophiostomataceae</taxon>
        <taxon>Sporothrix</taxon>
    </lineage>
</organism>
<feature type="chain" id="PRO_5045548157" evidence="1">
    <location>
        <begin position="22"/>
        <end position="355"/>
    </location>
</feature>
<gene>
    <name evidence="2" type="ORF">SEPCBS119000_003779</name>
</gene>
<evidence type="ECO:0000256" key="1">
    <source>
        <dbReference type="SAM" id="SignalP"/>
    </source>
</evidence>
<comment type="caution">
    <text evidence="2">The sequence shown here is derived from an EMBL/GenBank/DDBJ whole genome shotgun (WGS) entry which is preliminary data.</text>
</comment>
<reference evidence="2 3" key="1">
    <citation type="submission" date="2024-01" db="EMBL/GenBank/DDBJ databases">
        <authorList>
            <person name="Allen C."/>
            <person name="Tagirdzhanova G."/>
        </authorList>
    </citation>
    <scope>NUCLEOTIDE SEQUENCE [LARGE SCALE GENOMIC DNA]</scope>
    <source>
        <strain evidence="2 3">CBS 119000</strain>
    </source>
</reference>
<proteinExistence type="predicted"/>
<evidence type="ECO:0000313" key="2">
    <source>
        <dbReference type="EMBL" id="CAK7269845.1"/>
    </source>
</evidence>
<name>A0ABP0DS67_9PEZI</name>
<keyword evidence="3" id="KW-1185">Reference proteome</keyword>
<evidence type="ECO:0000313" key="3">
    <source>
        <dbReference type="Proteomes" id="UP001642502"/>
    </source>
</evidence>